<dbReference type="PANTHER" id="PTHR35788:SF1">
    <property type="entry name" value="EXPORTED PROTEIN"/>
    <property type="match status" value="1"/>
</dbReference>
<protein>
    <submittedName>
        <fullName evidence="1">Vancomycin resistance protein</fullName>
    </submittedName>
</protein>
<dbReference type="EMBL" id="VOXD01000026">
    <property type="protein sequence ID" value="TXF88117.1"/>
    <property type="molecule type" value="Genomic_DNA"/>
</dbReference>
<keyword evidence="2" id="KW-1185">Reference proteome</keyword>
<dbReference type="AlphaFoldDB" id="A0A5C7FRK6"/>
<evidence type="ECO:0000313" key="1">
    <source>
        <dbReference type="EMBL" id="TXF88117.1"/>
    </source>
</evidence>
<sequence>MTLRQMTPRRVKISWQLLKRFVQYRWGNENIRFAKPAAPSFVPQRVVLSQPVRRSYLYENKLANLRLGGERVGRYVVRPGETFSFWRAVGPPTARRGFLPGRNLIGGELREDFGGGLCQLSGLLYHLSLLSGLEILERHNHSADIYQDDERFTPLGADATVVYGYRDLLIRNNFAEPVSFSVQVHDNQVVGVLHCTGPVAARKLEFRRVPLAGGGKVVFTLNEWGETLCRSVYK</sequence>
<dbReference type="PANTHER" id="PTHR35788">
    <property type="entry name" value="EXPORTED PROTEIN-RELATED"/>
    <property type="match status" value="1"/>
</dbReference>
<reference evidence="1 2" key="1">
    <citation type="submission" date="2019-08" db="EMBL/GenBank/DDBJ databases">
        <title>Lewinella sp. strain SSH13 Genome sequencing and assembly.</title>
        <authorList>
            <person name="Kim I."/>
        </authorList>
    </citation>
    <scope>NUCLEOTIDE SEQUENCE [LARGE SCALE GENOMIC DNA]</scope>
    <source>
        <strain evidence="1 2">SSH13</strain>
    </source>
</reference>
<gene>
    <name evidence="1" type="ORF">FUA23_15870</name>
</gene>
<evidence type="ECO:0000313" key="2">
    <source>
        <dbReference type="Proteomes" id="UP000321907"/>
    </source>
</evidence>
<dbReference type="OrthoDB" id="9797191at2"/>
<dbReference type="RefSeq" id="WP_147931743.1">
    <property type="nucleotide sequence ID" value="NZ_VOXD01000026.1"/>
</dbReference>
<dbReference type="InterPro" id="IPR007391">
    <property type="entry name" value="Vancomycin_resist_VanW"/>
</dbReference>
<accession>A0A5C7FRK6</accession>
<dbReference type="Pfam" id="PF04294">
    <property type="entry name" value="VanW"/>
    <property type="match status" value="1"/>
</dbReference>
<name>A0A5C7FRK6_9BACT</name>
<dbReference type="Proteomes" id="UP000321907">
    <property type="component" value="Unassembled WGS sequence"/>
</dbReference>
<proteinExistence type="predicted"/>
<dbReference type="InterPro" id="IPR052913">
    <property type="entry name" value="Glycopeptide_resist_protein"/>
</dbReference>
<organism evidence="1 2">
    <name type="scientific">Neolewinella aurantiaca</name>
    <dbReference type="NCBI Taxonomy" id="2602767"/>
    <lineage>
        <taxon>Bacteria</taxon>
        <taxon>Pseudomonadati</taxon>
        <taxon>Bacteroidota</taxon>
        <taxon>Saprospiria</taxon>
        <taxon>Saprospirales</taxon>
        <taxon>Lewinellaceae</taxon>
        <taxon>Neolewinella</taxon>
    </lineage>
</organism>
<comment type="caution">
    <text evidence="1">The sequence shown here is derived from an EMBL/GenBank/DDBJ whole genome shotgun (WGS) entry which is preliminary data.</text>
</comment>